<feature type="chain" id="PRO_5046032222" evidence="7">
    <location>
        <begin position="23"/>
        <end position="533"/>
    </location>
</feature>
<proteinExistence type="inferred from homology"/>
<feature type="signal peptide" evidence="7">
    <location>
        <begin position="1"/>
        <end position="22"/>
    </location>
</feature>
<keyword evidence="4" id="KW-0472">Membrane</keyword>
<dbReference type="InterPro" id="IPR012944">
    <property type="entry name" value="SusD_RagB_dom"/>
</dbReference>
<evidence type="ECO:0000313" key="9">
    <source>
        <dbReference type="EMBL" id="MBS2099335.1"/>
    </source>
</evidence>
<keyword evidence="3 7" id="KW-0732">Signal</keyword>
<comment type="similarity">
    <text evidence="2">Belongs to the SusD family.</text>
</comment>
<evidence type="ECO:0000256" key="7">
    <source>
        <dbReference type="SAM" id="SignalP"/>
    </source>
</evidence>
<dbReference type="Pfam" id="PF07980">
    <property type="entry name" value="SusD_RagB"/>
    <property type="match status" value="1"/>
</dbReference>
<dbReference type="SUPFAM" id="SSF48452">
    <property type="entry name" value="TPR-like"/>
    <property type="match status" value="1"/>
</dbReference>
<evidence type="ECO:0000256" key="4">
    <source>
        <dbReference type="ARBA" id="ARBA00023136"/>
    </source>
</evidence>
<feature type="domain" description="RagB/SusD" evidence="8">
    <location>
        <begin position="360"/>
        <end position="533"/>
    </location>
</feature>
<evidence type="ECO:0000256" key="5">
    <source>
        <dbReference type="ARBA" id="ARBA00023237"/>
    </source>
</evidence>
<evidence type="ECO:0000256" key="2">
    <source>
        <dbReference type="ARBA" id="ARBA00006275"/>
    </source>
</evidence>
<sequence>MKILYKITILFAIALTMNLSSCTDDLNTVPPGGKETTAEEAWDDPETYNKFVAKIYACFALSGNQGPSGYDDIVGDDQGEATFLRSYWNLQELTTDEAVCAWSDDGLNGLTFCNWTSSNRFCELTYNRMLVTIAFCNEFLRETEEEALNERNVAEALKAEIQEYRTEVKAIRAIKYYLLMDLFANVPFLNQEDGVGAYMPEQKGRDFLFPWIEDELLACENNLPERSDANYGKVTNGVIWMVLAKMYLNAEVYIAESKYTESLTYLNKLMGEDYELDTQYSYMFGADNDLSPEIIFPIVFDGKKATTYGGTTYLMAASWGSDMEPGSNFGLGQSWSGLRAKETLTTLFEENDSRALFWTDKRTQETSVLNDFNYGYSVIKYTNIIQSDPLNVPVENREFGSDNQFPDTDFPMYRLADAYLMYAEAVLRGGTGGDRSTALGYINEIRSRANASTIADSDLTLDFILQERSRELYWEGHRRTDLIRFNQFTANYAWPWKNGVYSGTANINNIYKIFPIPAAELVANTNVKQNPGY</sequence>
<dbReference type="InterPro" id="IPR011990">
    <property type="entry name" value="TPR-like_helical_dom_sf"/>
</dbReference>
<keyword evidence="5" id="KW-0998">Cell outer membrane</keyword>
<dbReference type="Gene3D" id="1.10.3780.10">
    <property type="entry name" value="SusD-like"/>
    <property type="match status" value="1"/>
</dbReference>
<reference evidence="9 10" key="1">
    <citation type="journal article" date="2015" name="Int. J. Syst. Evol. Microbiol.">
        <title>Carboxylicivirga linearis sp. nov., isolated from a sea cucumber culture pond.</title>
        <authorList>
            <person name="Wang F.Q."/>
            <person name="Zhou Y.X."/>
            <person name="Lin X.Z."/>
            <person name="Chen G.J."/>
            <person name="Du Z.J."/>
        </authorList>
    </citation>
    <scope>NUCLEOTIDE SEQUENCE [LARGE SCALE GENOMIC DNA]</scope>
    <source>
        <strain evidence="9 10">FB218</strain>
    </source>
</reference>
<evidence type="ECO:0000256" key="1">
    <source>
        <dbReference type="ARBA" id="ARBA00004442"/>
    </source>
</evidence>
<organism evidence="9 10">
    <name type="scientific">Carboxylicivirga linearis</name>
    <dbReference type="NCBI Taxonomy" id="1628157"/>
    <lineage>
        <taxon>Bacteria</taxon>
        <taxon>Pseudomonadati</taxon>
        <taxon>Bacteroidota</taxon>
        <taxon>Bacteroidia</taxon>
        <taxon>Marinilabiliales</taxon>
        <taxon>Marinilabiliaceae</taxon>
        <taxon>Carboxylicivirga</taxon>
    </lineage>
</organism>
<evidence type="ECO:0000313" key="10">
    <source>
        <dbReference type="Proteomes" id="UP000708576"/>
    </source>
</evidence>
<dbReference type="Gene3D" id="1.25.40.10">
    <property type="entry name" value="Tetratricopeptide repeat domain"/>
    <property type="match status" value="1"/>
</dbReference>
<evidence type="ECO:0000256" key="3">
    <source>
        <dbReference type="ARBA" id="ARBA00022729"/>
    </source>
</evidence>
<gene>
    <name evidence="9" type="ORF">KEM10_13660</name>
</gene>
<dbReference type="RefSeq" id="WP_212216579.1">
    <property type="nucleotide sequence ID" value="NZ_JAGUCO010000010.1"/>
</dbReference>
<dbReference type="Gene3D" id="1.25.40.390">
    <property type="match status" value="1"/>
</dbReference>
<dbReference type="CDD" id="cd08977">
    <property type="entry name" value="SusD"/>
    <property type="match status" value="1"/>
</dbReference>
<evidence type="ECO:0000259" key="8">
    <source>
        <dbReference type="Pfam" id="PF07980"/>
    </source>
</evidence>
<name>A0ABS5JX25_9BACT</name>
<keyword evidence="10" id="KW-1185">Reference proteome</keyword>
<evidence type="ECO:0000256" key="6">
    <source>
        <dbReference type="SAM" id="Coils"/>
    </source>
</evidence>
<protein>
    <submittedName>
        <fullName evidence="9">RagB/SusD family nutrient uptake outer membrane protein</fullName>
    </submittedName>
</protein>
<comment type="subcellular location">
    <subcellularLocation>
        <location evidence="1">Cell outer membrane</location>
    </subcellularLocation>
</comment>
<dbReference type="EMBL" id="JAGUCO010000010">
    <property type="protein sequence ID" value="MBS2099335.1"/>
    <property type="molecule type" value="Genomic_DNA"/>
</dbReference>
<accession>A0ABS5JX25</accession>
<keyword evidence="6" id="KW-0175">Coiled coil</keyword>
<dbReference type="Proteomes" id="UP000708576">
    <property type="component" value="Unassembled WGS sequence"/>
</dbReference>
<comment type="caution">
    <text evidence="9">The sequence shown here is derived from an EMBL/GenBank/DDBJ whole genome shotgun (WGS) entry which is preliminary data.</text>
</comment>
<feature type="coiled-coil region" evidence="6">
    <location>
        <begin position="137"/>
        <end position="174"/>
    </location>
</feature>